<feature type="domain" description="J" evidence="7">
    <location>
        <begin position="7"/>
        <end position="70"/>
    </location>
</feature>
<evidence type="ECO:0000313" key="10">
    <source>
        <dbReference type="Proteomes" id="UP000054007"/>
    </source>
</evidence>
<dbReference type="PROSITE" id="PS51188">
    <property type="entry name" value="ZF_CR"/>
    <property type="match status" value="1"/>
</dbReference>
<feature type="region of interest" description="Disordered" evidence="6">
    <location>
        <begin position="407"/>
        <end position="435"/>
    </location>
</feature>
<dbReference type="Pfam" id="PF01556">
    <property type="entry name" value="DnaJ_C"/>
    <property type="match status" value="1"/>
</dbReference>
<organism evidence="9 10">
    <name type="scientific">Cylindrobasidium torrendii FP15055 ss-10</name>
    <dbReference type="NCBI Taxonomy" id="1314674"/>
    <lineage>
        <taxon>Eukaryota</taxon>
        <taxon>Fungi</taxon>
        <taxon>Dikarya</taxon>
        <taxon>Basidiomycota</taxon>
        <taxon>Agaricomycotina</taxon>
        <taxon>Agaricomycetes</taxon>
        <taxon>Agaricomycetidae</taxon>
        <taxon>Agaricales</taxon>
        <taxon>Marasmiineae</taxon>
        <taxon>Physalacriaceae</taxon>
        <taxon>Cylindrobasidium</taxon>
    </lineage>
</organism>
<evidence type="ECO:0000256" key="1">
    <source>
        <dbReference type="ARBA" id="ARBA00022723"/>
    </source>
</evidence>
<dbReference type="SUPFAM" id="SSF57938">
    <property type="entry name" value="DnaJ/Hsp40 cysteine-rich domain"/>
    <property type="match status" value="1"/>
</dbReference>
<dbReference type="Gene3D" id="1.10.287.110">
    <property type="entry name" value="DnaJ domain"/>
    <property type="match status" value="1"/>
</dbReference>
<protein>
    <submittedName>
        <fullName evidence="9">DnaJ-domain-containing protein</fullName>
    </submittedName>
</protein>
<proteinExistence type="predicted"/>
<accession>A0A0D7BNE0</accession>
<gene>
    <name evidence="9" type="ORF">CYLTODRAFT_450534</name>
</gene>
<evidence type="ECO:0000256" key="3">
    <source>
        <dbReference type="ARBA" id="ARBA00022771"/>
    </source>
</evidence>
<dbReference type="InterPro" id="IPR001305">
    <property type="entry name" value="HSP_DnaJ_Cys-rich_dom"/>
</dbReference>
<dbReference type="InterPro" id="IPR001623">
    <property type="entry name" value="DnaJ_domain"/>
</dbReference>
<name>A0A0D7BNE0_9AGAR</name>
<dbReference type="OrthoDB" id="550424at2759"/>
<dbReference type="Gene3D" id="2.60.260.20">
    <property type="entry name" value="Urease metallochaperone UreE, N-terminal domain"/>
    <property type="match status" value="2"/>
</dbReference>
<reference evidence="9 10" key="1">
    <citation type="journal article" date="2015" name="Fungal Genet. Biol.">
        <title>Evolution of novel wood decay mechanisms in Agaricales revealed by the genome sequences of Fistulina hepatica and Cylindrobasidium torrendii.</title>
        <authorList>
            <person name="Floudas D."/>
            <person name="Held B.W."/>
            <person name="Riley R."/>
            <person name="Nagy L.G."/>
            <person name="Koehler G."/>
            <person name="Ransdell A.S."/>
            <person name="Younus H."/>
            <person name="Chow J."/>
            <person name="Chiniquy J."/>
            <person name="Lipzen A."/>
            <person name="Tritt A."/>
            <person name="Sun H."/>
            <person name="Haridas S."/>
            <person name="LaButti K."/>
            <person name="Ohm R.A."/>
            <person name="Kues U."/>
            <person name="Blanchette R.A."/>
            <person name="Grigoriev I.V."/>
            <person name="Minto R.E."/>
            <person name="Hibbett D.S."/>
        </authorList>
    </citation>
    <scope>NUCLEOTIDE SEQUENCE [LARGE SCALE GENOMIC DNA]</scope>
    <source>
        <strain evidence="9 10">FP15055 ss-10</strain>
    </source>
</reference>
<evidence type="ECO:0000259" key="7">
    <source>
        <dbReference type="PROSITE" id="PS50076"/>
    </source>
</evidence>
<dbReference type="CDD" id="cd06257">
    <property type="entry name" value="DnaJ"/>
    <property type="match status" value="1"/>
</dbReference>
<keyword evidence="10" id="KW-1185">Reference proteome</keyword>
<keyword evidence="1 5" id="KW-0479">Metal-binding</keyword>
<dbReference type="GO" id="GO:0006457">
    <property type="term" value="P:protein folding"/>
    <property type="evidence" value="ECO:0007669"/>
    <property type="project" value="InterPro"/>
</dbReference>
<evidence type="ECO:0000256" key="2">
    <source>
        <dbReference type="ARBA" id="ARBA00022737"/>
    </source>
</evidence>
<dbReference type="Gene3D" id="2.10.230.10">
    <property type="entry name" value="Heat shock protein DnaJ, cysteine-rich domain"/>
    <property type="match status" value="1"/>
</dbReference>
<dbReference type="GO" id="GO:0008270">
    <property type="term" value="F:zinc ion binding"/>
    <property type="evidence" value="ECO:0007669"/>
    <property type="project" value="UniProtKB-KW"/>
</dbReference>
<dbReference type="PROSITE" id="PS50076">
    <property type="entry name" value="DNAJ_2"/>
    <property type="match status" value="1"/>
</dbReference>
<evidence type="ECO:0000256" key="4">
    <source>
        <dbReference type="ARBA" id="ARBA00022833"/>
    </source>
</evidence>
<dbReference type="PRINTS" id="PR00625">
    <property type="entry name" value="JDOMAIN"/>
</dbReference>
<dbReference type="SMART" id="SM00271">
    <property type="entry name" value="DnaJ"/>
    <property type="match status" value="1"/>
</dbReference>
<dbReference type="Proteomes" id="UP000054007">
    <property type="component" value="Unassembled WGS sequence"/>
</dbReference>
<dbReference type="CDD" id="cd10719">
    <property type="entry name" value="DnaJ_zf"/>
    <property type="match status" value="1"/>
</dbReference>
<sequence>MAPVETELYDLLGVPVDAKDIKKAYKRRAIAEHPDKNPNDPDASQRFQEMVAAYDVLKEPETRAIYDERGLSGLGGGPTSGGPGMDDLFAQFFGGGFGSGGPGFEFDFMGGAPRRTKGQDEVIPYEVTLEDIYNGKHVRMDMERQVECNSCHGSGGKGKAKPKKCVSCDGRGWSISQAPIGPNMYGTSRVRCVECHGKGEKIRAKDACKKCKGVGTVKEKKRQEIFVEKGMADRQRIVLAGAGDQEPGLPPGDVIFALKVHKHAKFERSGNDLLTNVKITLSEALFGFSRILLTHLDGRGIKVTSPPGKIIKPESSIVLRGEGMPKPKIPDQKGDLYVVFEIEMPDAQWLNTVDVKALQALLPPQSAALDPAPEIVDESQYEESDILDVRARSFAAGSNFFDDGFAHQFGGADDDWEDEDEEDEMHGGEPECTTQ</sequence>
<dbReference type="InterPro" id="IPR036410">
    <property type="entry name" value="HSP_DnaJ_Cys-rich_dom_sf"/>
</dbReference>
<dbReference type="InterPro" id="IPR036869">
    <property type="entry name" value="J_dom_sf"/>
</dbReference>
<keyword evidence="4 5" id="KW-0862">Zinc</keyword>
<dbReference type="SUPFAM" id="SSF46565">
    <property type="entry name" value="Chaperone J-domain"/>
    <property type="match status" value="1"/>
</dbReference>
<dbReference type="SUPFAM" id="SSF49493">
    <property type="entry name" value="HSP40/DnaJ peptide-binding domain"/>
    <property type="match status" value="2"/>
</dbReference>
<dbReference type="CDD" id="cd10747">
    <property type="entry name" value="DnaJ_C"/>
    <property type="match status" value="1"/>
</dbReference>
<dbReference type="Pfam" id="PF00226">
    <property type="entry name" value="DnaJ"/>
    <property type="match status" value="1"/>
</dbReference>
<keyword evidence="2" id="KW-0677">Repeat</keyword>
<evidence type="ECO:0000259" key="8">
    <source>
        <dbReference type="PROSITE" id="PS51188"/>
    </source>
</evidence>
<feature type="domain" description="CR-type" evidence="8">
    <location>
        <begin position="135"/>
        <end position="220"/>
    </location>
</feature>
<dbReference type="InterPro" id="IPR008971">
    <property type="entry name" value="HSP40/DnaJ_pept-bd"/>
</dbReference>
<evidence type="ECO:0000256" key="5">
    <source>
        <dbReference type="PROSITE-ProRule" id="PRU00546"/>
    </source>
</evidence>
<dbReference type="InterPro" id="IPR044713">
    <property type="entry name" value="DNJA1/2-like"/>
</dbReference>
<dbReference type="Pfam" id="PF00684">
    <property type="entry name" value="DnaJ_CXXCXGXG"/>
    <property type="match status" value="1"/>
</dbReference>
<feature type="compositionally biased region" description="Acidic residues" evidence="6">
    <location>
        <begin position="412"/>
        <end position="424"/>
    </location>
</feature>
<evidence type="ECO:0000313" key="9">
    <source>
        <dbReference type="EMBL" id="KIY71685.1"/>
    </source>
</evidence>
<keyword evidence="3 5" id="KW-0863">Zinc-finger</keyword>
<dbReference type="GO" id="GO:0051082">
    <property type="term" value="F:unfolded protein binding"/>
    <property type="evidence" value="ECO:0007669"/>
    <property type="project" value="InterPro"/>
</dbReference>
<dbReference type="AlphaFoldDB" id="A0A0D7BNE0"/>
<dbReference type="FunFam" id="2.60.260.20:FF:000003">
    <property type="entry name" value="DnaJ subfamily A member 2"/>
    <property type="match status" value="1"/>
</dbReference>
<evidence type="ECO:0000256" key="6">
    <source>
        <dbReference type="SAM" id="MobiDB-lite"/>
    </source>
</evidence>
<dbReference type="PANTHER" id="PTHR43888">
    <property type="entry name" value="DNAJ-LIKE-2, ISOFORM A-RELATED"/>
    <property type="match status" value="1"/>
</dbReference>
<dbReference type="STRING" id="1314674.A0A0D7BNE0"/>
<dbReference type="EMBL" id="KN880451">
    <property type="protein sequence ID" value="KIY71685.1"/>
    <property type="molecule type" value="Genomic_DNA"/>
</dbReference>
<dbReference type="GO" id="GO:0030544">
    <property type="term" value="F:Hsp70 protein binding"/>
    <property type="evidence" value="ECO:0007669"/>
    <property type="project" value="InterPro"/>
</dbReference>
<dbReference type="InterPro" id="IPR002939">
    <property type="entry name" value="DnaJ_C"/>
</dbReference>
<dbReference type="FunFam" id="2.10.230.10:FF:000001">
    <property type="entry name" value="DnaJ subfamily A member 2"/>
    <property type="match status" value="1"/>
</dbReference>
<feature type="zinc finger region" description="CR-type" evidence="5">
    <location>
        <begin position="135"/>
        <end position="220"/>
    </location>
</feature>